<gene>
    <name evidence="9" type="ORF">EZJ44_07960</name>
</gene>
<keyword evidence="6 8" id="KW-1133">Transmembrane helix</keyword>
<dbReference type="OrthoDB" id="9782305at2"/>
<comment type="similarity">
    <text evidence="2">Belongs to the binding-protein-dependent transport system permease family. FecCD subfamily.</text>
</comment>
<dbReference type="Proteomes" id="UP000293036">
    <property type="component" value="Unassembled WGS sequence"/>
</dbReference>
<feature type="transmembrane region" description="Helical" evidence="8">
    <location>
        <begin position="185"/>
        <end position="206"/>
    </location>
</feature>
<keyword evidence="5 8" id="KW-0812">Transmembrane</keyword>
<evidence type="ECO:0000256" key="3">
    <source>
        <dbReference type="ARBA" id="ARBA00022448"/>
    </source>
</evidence>
<dbReference type="GO" id="GO:0005886">
    <property type="term" value="C:plasma membrane"/>
    <property type="evidence" value="ECO:0007669"/>
    <property type="project" value="UniProtKB-SubCell"/>
</dbReference>
<keyword evidence="3" id="KW-0813">Transport</keyword>
<evidence type="ECO:0000256" key="6">
    <source>
        <dbReference type="ARBA" id="ARBA00022989"/>
    </source>
</evidence>
<feature type="transmembrane region" description="Helical" evidence="8">
    <location>
        <begin position="111"/>
        <end position="132"/>
    </location>
</feature>
<keyword evidence="10" id="KW-1185">Reference proteome</keyword>
<dbReference type="SUPFAM" id="SSF81345">
    <property type="entry name" value="ABC transporter involved in vitamin B12 uptake, BtuC"/>
    <property type="match status" value="1"/>
</dbReference>
<dbReference type="Pfam" id="PF01032">
    <property type="entry name" value="FecCD"/>
    <property type="match status" value="1"/>
</dbReference>
<dbReference type="PANTHER" id="PTHR30472">
    <property type="entry name" value="FERRIC ENTEROBACTIN TRANSPORT SYSTEM PERMEASE PROTEIN"/>
    <property type="match status" value="1"/>
</dbReference>
<keyword evidence="4" id="KW-1003">Cell membrane</keyword>
<name>A0A4V2KR11_9ACTO</name>
<evidence type="ECO:0000313" key="9">
    <source>
        <dbReference type="EMBL" id="TBW20853.1"/>
    </source>
</evidence>
<evidence type="ECO:0000256" key="8">
    <source>
        <dbReference type="SAM" id="Phobius"/>
    </source>
</evidence>
<dbReference type="InterPro" id="IPR000522">
    <property type="entry name" value="ABC_transptr_permease_BtuC"/>
</dbReference>
<evidence type="ECO:0000256" key="2">
    <source>
        <dbReference type="ARBA" id="ARBA00007935"/>
    </source>
</evidence>
<feature type="transmembrane region" description="Helical" evidence="8">
    <location>
        <begin position="272"/>
        <end position="293"/>
    </location>
</feature>
<evidence type="ECO:0000313" key="10">
    <source>
        <dbReference type="Proteomes" id="UP000293036"/>
    </source>
</evidence>
<dbReference type="AlphaFoldDB" id="A0A4V2KR11"/>
<dbReference type="PROSITE" id="PS51257">
    <property type="entry name" value="PROKAR_LIPOPROTEIN"/>
    <property type="match status" value="1"/>
</dbReference>
<dbReference type="RefSeq" id="WP_131282200.1">
    <property type="nucleotide sequence ID" value="NZ_JBHSLR010000003.1"/>
</dbReference>
<keyword evidence="7 8" id="KW-0472">Membrane</keyword>
<comment type="caution">
    <text evidence="9">The sequence shown here is derived from an EMBL/GenBank/DDBJ whole genome shotgun (WGS) entry which is preliminary data.</text>
</comment>
<accession>A0A4V2KR11</accession>
<organism evidence="9 10">
    <name type="scientific">Arcanobacterium bovis</name>
    <dbReference type="NCBI Taxonomy" id="2529275"/>
    <lineage>
        <taxon>Bacteria</taxon>
        <taxon>Bacillati</taxon>
        <taxon>Actinomycetota</taxon>
        <taxon>Actinomycetes</taxon>
        <taxon>Actinomycetales</taxon>
        <taxon>Actinomycetaceae</taxon>
        <taxon>Arcanobacterium</taxon>
    </lineage>
</organism>
<dbReference type="InterPro" id="IPR037294">
    <property type="entry name" value="ABC_BtuC-like"/>
</dbReference>
<feature type="transmembrane region" description="Helical" evidence="8">
    <location>
        <begin position="234"/>
        <end position="260"/>
    </location>
</feature>
<feature type="transmembrane region" description="Helical" evidence="8">
    <location>
        <begin position="305"/>
        <end position="323"/>
    </location>
</feature>
<sequence length="329" mass="33845">MRWYLITCTALVVVACVVSVAVGARPISLTVLWHYWSDPTLVSSTDLAIIHARFARTLTGLLVGIALAVSGSTMQGMTRNPLADPGLLGLNAGAASAVVLGIYTFGIGSVLGYASFAFIGAACATVTVYAIASYGKTGATPVRLALAGAALSAGLSSITSAILLIDQQTVNQFRMWQMGILGARGTGEILIIAPFIVVGAFVMLIFGSRLLNILALGDATATSLGIRPNRARMCLALITVLLAGSATALAGPIGFLGLIVPHAARLLVGGDYKHILALSLLLGPLALLTADVVGRVIMSPAEIQAGVMTALLGAPVFIALVRTRKQVQL</sequence>
<dbReference type="EMBL" id="SJDT01000007">
    <property type="protein sequence ID" value="TBW20853.1"/>
    <property type="molecule type" value="Genomic_DNA"/>
</dbReference>
<comment type="subcellular location">
    <subcellularLocation>
        <location evidence="1">Cell membrane</location>
        <topology evidence="1">Multi-pass membrane protein</topology>
    </subcellularLocation>
</comment>
<evidence type="ECO:0000256" key="1">
    <source>
        <dbReference type="ARBA" id="ARBA00004651"/>
    </source>
</evidence>
<dbReference type="GO" id="GO:0022857">
    <property type="term" value="F:transmembrane transporter activity"/>
    <property type="evidence" value="ECO:0007669"/>
    <property type="project" value="InterPro"/>
</dbReference>
<evidence type="ECO:0000256" key="4">
    <source>
        <dbReference type="ARBA" id="ARBA00022475"/>
    </source>
</evidence>
<evidence type="ECO:0000256" key="7">
    <source>
        <dbReference type="ARBA" id="ARBA00023136"/>
    </source>
</evidence>
<dbReference type="Gene3D" id="1.10.3470.10">
    <property type="entry name" value="ABC transporter involved in vitamin B12 uptake, BtuC"/>
    <property type="match status" value="1"/>
</dbReference>
<dbReference type="FunFam" id="1.10.3470.10:FF:000001">
    <property type="entry name" value="Vitamin B12 ABC transporter permease BtuC"/>
    <property type="match status" value="1"/>
</dbReference>
<dbReference type="CDD" id="cd06550">
    <property type="entry name" value="TM_ABC_iron-siderophores_like"/>
    <property type="match status" value="1"/>
</dbReference>
<protein>
    <submittedName>
        <fullName evidence="9">Iron ABC transporter permease</fullName>
    </submittedName>
</protein>
<proteinExistence type="inferred from homology"/>
<dbReference type="PANTHER" id="PTHR30472:SF1">
    <property type="entry name" value="FE(3+) DICITRATE TRANSPORT SYSTEM PERMEASE PROTEIN FECC-RELATED"/>
    <property type="match status" value="1"/>
</dbReference>
<dbReference type="GO" id="GO:0033214">
    <property type="term" value="P:siderophore-iron import into cell"/>
    <property type="evidence" value="ECO:0007669"/>
    <property type="project" value="TreeGrafter"/>
</dbReference>
<evidence type="ECO:0000256" key="5">
    <source>
        <dbReference type="ARBA" id="ARBA00022692"/>
    </source>
</evidence>
<reference evidence="9 10" key="1">
    <citation type="submission" date="2019-02" db="EMBL/GenBank/DDBJ databases">
        <title>Arcanobacterium bovis sp. nov., isolated from the milk of a cow with mastitis.</title>
        <authorList>
            <person name="Sammra O."/>
            <person name="Foster G."/>
            <person name="Hassan A."/>
            <person name="Alssahen M."/>
            <person name="Laemmler C."/>
            <person name="Borowiak M."/>
            <person name="Malorny B."/>
            <person name="Abdulmawjood A."/>
        </authorList>
    </citation>
    <scope>NUCLEOTIDE SEQUENCE [LARGE SCALE GENOMIC DNA]</scope>
    <source>
        <strain evidence="9 10">C605018/01/1</strain>
    </source>
</reference>
<feature type="transmembrane region" description="Helical" evidence="8">
    <location>
        <begin position="47"/>
        <end position="70"/>
    </location>
</feature>
<feature type="transmembrane region" description="Helical" evidence="8">
    <location>
        <begin position="144"/>
        <end position="165"/>
    </location>
</feature>